<evidence type="ECO:0000256" key="3">
    <source>
        <dbReference type="SAM" id="MobiDB-lite"/>
    </source>
</evidence>
<evidence type="ECO:0000313" key="7">
    <source>
        <dbReference type="Proteomes" id="UP000197138"/>
    </source>
</evidence>
<organism evidence="5 7">
    <name type="scientific">Punica granatum</name>
    <name type="common">Pomegranate</name>
    <dbReference type="NCBI Taxonomy" id="22663"/>
    <lineage>
        <taxon>Eukaryota</taxon>
        <taxon>Viridiplantae</taxon>
        <taxon>Streptophyta</taxon>
        <taxon>Embryophyta</taxon>
        <taxon>Tracheophyta</taxon>
        <taxon>Spermatophyta</taxon>
        <taxon>Magnoliopsida</taxon>
        <taxon>eudicotyledons</taxon>
        <taxon>Gunneridae</taxon>
        <taxon>Pentapetalae</taxon>
        <taxon>rosids</taxon>
        <taxon>malvids</taxon>
        <taxon>Myrtales</taxon>
        <taxon>Lythraceae</taxon>
        <taxon>Punica</taxon>
    </lineage>
</organism>
<feature type="compositionally biased region" description="Basic and acidic residues" evidence="3">
    <location>
        <begin position="142"/>
        <end position="155"/>
    </location>
</feature>
<reference evidence="6 8" key="3">
    <citation type="submission" date="2017-11" db="EMBL/GenBank/DDBJ databases">
        <title>De-novo sequencing of pomegranate (Punica granatum L.) genome.</title>
        <authorList>
            <person name="Akparov Z."/>
            <person name="Amiraslanov A."/>
            <person name="Hajiyeva S."/>
            <person name="Abbasov M."/>
            <person name="Kaur K."/>
            <person name="Hamwieh A."/>
            <person name="Solovyev V."/>
            <person name="Salamov A."/>
            <person name="Braich B."/>
            <person name="Kosarev P."/>
            <person name="Mahmoud A."/>
            <person name="Hajiyev E."/>
            <person name="Babayeva S."/>
            <person name="Izzatullayeva V."/>
            <person name="Mammadov A."/>
            <person name="Mammadov A."/>
            <person name="Sharifova S."/>
            <person name="Ojaghi J."/>
            <person name="Eynullazada K."/>
            <person name="Bayramov B."/>
            <person name="Abdulazimova A."/>
            <person name="Shahmuradov I."/>
        </authorList>
    </citation>
    <scope>NUCLEOTIDE SEQUENCE [LARGE SCALE GENOMIC DNA]</scope>
    <source>
        <strain evidence="6">AG2017</strain>
        <strain evidence="8">cv. AG2017</strain>
        <tissue evidence="6">Leaf</tissue>
    </source>
</reference>
<dbReference type="Proteomes" id="UP000233551">
    <property type="component" value="Unassembled WGS sequence"/>
</dbReference>
<dbReference type="GeneID" id="116200226"/>
<comment type="caution">
    <text evidence="5">The sequence shown here is derived from an EMBL/GenBank/DDBJ whole genome shotgun (WGS) entry which is preliminary data.</text>
</comment>
<keyword evidence="4" id="KW-0812">Transmembrane</keyword>
<dbReference type="PANTHER" id="PTHR31342">
    <property type="entry name" value="PROTEIN CHUP1, CHLOROPLASTIC"/>
    <property type="match status" value="1"/>
</dbReference>
<dbReference type="OrthoDB" id="1870283at2759"/>
<dbReference type="EMBL" id="MTKT01002727">
    <property type="protein sequence ID" value="OWM77096.1"/>
    <property type="molecule type" value="Genomic_DNA"/>
</dbReference>
<feature type="region of interest" description="Disordered" evidence="3">
    <location>
        <begin position="575"/>
        <end position="605"/>
    </location>
</feature>
<feature type="transmembrane region" description="Helical" evidence="4">
    <location>
        <begin position="14"/>
        <end position="34"/>
    </location>
</feature>
<feature type="compositionally biased region" description="Polar residues" evidence="3">
    <location>
        <begin position="98"/>
        <end position="114"/>
    </location>
</feature>
<reference evidence="7" key="1">
    <citation type="journal article" date="2017" name="Plant J.">
        <title>The pomegranate (Punica granatum L.) genome and the genomics of punicalagin biosynthesis.</title>
        <authorList>
            <person name="Qin G."/>
            <person name="Xu C."/>
            <person name="Ming R."/>
            <person name="Tang H."/>
            <person name="Guyot R."/>
            <person name="Kramer E.M."/>
            <person name="Hu Y."/>
            <person name="Yi X."/>
            <person name="Qi Y."/>
            <person name="Xu X."/>
            <person name="Gao Z."/>
            <person name="Pan H."/>
            <person name="Jian J."/>
            <person name="Tian Y."/>
            <person name="Yue Z."/>
            <person name="Xu Y."/>
        </authorList>
    </citation>
    <scope>NUCLEOTIDE SEQUENCE [LARGE SCALE GENOMIC DNA]</scope>
    <source>
        <strain evidence="7">cv. Dabenzi</strain>
    </source>
</reference>
<gene>
    <name evidence="5" type="ORF">CDL15_Pgr013187</name>
    <name evidence="6" type="ORF">CRG98_021109</name>
</gene>
<dbReference type="AlphaFoldDB" id="A0A218WX17"/>
<protein>
    <submittedName>
        <fullName evidence="5">Uncharacterized protein</fullName>
    </submittedName>
</protein>
<accession>A0A218WX17</accession>
<feature type="compositionally biased region" description="Polar residues" evidence="3">
    <location>
        <begin position="583"/>
        <end position="600"/>
    </location>
</feature>
<reference evidence="5" key="2">
    <citation type="submission" date="2017-06" db="EMBL/GenBank/DDBJ databases">
        <title>The pomegranate genome and the genomics of punicalagin biosynthesis.</title>
        <authorList>
            <person name="Xu C."/>
        </authorList>
    </citation>
    <scope>NUCLEOTIDE SEQUENCE [LARGE SCALE GENOMIC DNA]</scope>
    <source>
        <tissue evidence="5">Fresh leaf</tissue>
    </source>
</reference>
<feature type="region of interest" description="Disordered" evidence="3">
    <location>
        <begin position="618"/>
        <end position="639"/>
    </location>
</feature>
<keyword evidence="8" id="KW-1185">Reference proteome</keyword>
<evidence type="ECO:0000313" key="8">
    <source>
        <dbReference type="Proteomes" id="UP000233551"/>
    </source>
</evidence>
<feature type="region of interest" description="Disordered" evidence="3">
    <location>
        <begin position="137"/>
        <end position="160"/>
    </location>
</feature>
<keyword evidence="4" id="KW-0472">Membrane</keyword>
<evidence type="ECO:0000256" key="2">
    <source>
        <dbReference type="SAM" id="Coils"/>
    </source>
</evidence>
<dbReference type="GO" id="GO:0072699">
    <property type="term" value="P:protein localization to cortical microtubule cytoskeleton"/>
    <property type="evidence" value="ECO:0007669"/>
    <property type="project" value="TreeGrafter"/>
</dbReference>
<evidence type="ECO:0000313" key="5">
    <source>
        <dbReference type="EMBL" id="OWM77096.1"/>
    </source>
</evidence>
<keyword evidence="1 2" id="KW-0175">Coiled coil</keyword>
<dbReference type="PANTHER" id="PTHR31342:SF4">
    <property type="entry name" value="ACTIN BINDING PROTEIN FAMILY"/>
    <property type="match status" value="1"/>
</dbReference>
<dbReference type="Proteomes" id="UP000197138">
    <property type="component" value="Unassembled WGS sequence"/>
</dbReference>
<feature type="region of interest" description="Disordered" evidence="3">
    <location>
        <begin position="40"/>
        <end position="121"/>
    </location>
</feature>
<evidence type="ECO:0000256" key="1">
    <source>
        <dbReference type="ARBA" id="ARBA00023054"/>
    </source>
</evidence>
<feature type="compositionally biased region" description="Basic and acidic residues" evidence="3">
    <location>
        <begin position="57"/>
        <end position="73"/>
    </location>
</feature>
<evidence type="ECO:0000256" key="4">
    <source>
        <dbReference type="SAM" id="Phobius"/>
    </source>
</evidence>
<dbReference type="STRING" id="22663.A0A218WX17"/>
<name>A0A218WX17_PUNGR</name>
<proteinExistence type="predicted"/>
<dbReference type="InterPro" id="IPR040265">
    <property type="entry name" value="CHUP1/IPGA1-like"/>
</dbReference>
<feature type="region of interest" description="Disordered" evidence="3">
    <location>
        <begin position="535"/>
        <end position="555"/>
    </location>
</feature>
<dbReference type="EMBL" id="PGOL01001370">
    <property type="protein sequence ID" value="PKI58507.1"/>
    <property type="molecule type" value="Genomic_DNA"/>
</dbReference>
<dbReference type="GO" id="GO:0055028">
    <property type="term" value="C:cortical microtubule"/>
    <property type="evidence" value="ECO:0007669"/>
    <property type="project" value="TreeGrafter"/>
</dbReference>
<evidence type="ECO:0000313" key="6">
    <source>
        <dbReference type="EMBL" id="PKI58507.1"/>
    </source>
</evidence>
<feature type="compositionally biased region" description="Polar residues" evidence="3">
    <location>
        <begin position="545"/>
        <end position="555"/>
    </location>
</feature>
<sequence length="639" mass="72301">MGTEQMLQRNVKPLLVKFGLALAFSLAGFLFSRLRTRRVDPNLPPSSPAASGNGDGNEVRSEGQRAASGDDLHTPPSRHSPRVTLTTAEKHDEIYRQRPSSDISTTGQSPSSGRSGDREGYLLPEFNDLVRELDFSGSGISPKKESETPRSDLDTPKSFVTSERDVYEQEIKHLRNMVRMLKERERNLEVQLLEYYGLKEQEAAVMELQNRLKINNMEAKFLCLKIESLQADNRRLEAQVADHAKVVADLEAARSKIRMLKKKLRSEAEQNREQILMLQKRVEKLQEQERDSAKHDLEVHSNLLKLKQLEHEVEELRSSNLRLQLENSELSQRLESTQILANCILEDPEAEALKRQSELLRRENESLTKEVEQLQADRCTDVEELVYLRWINACLRYELRNYQPPAGKTAARDLSKTLSPKSEEKAKQLILEYADGTTEKALPMGSLDFDSDQWSSSQASFLTDSGELDDSSFANSSTSKVHSPRKSKLFGKLRKLILGKEGHEDHSVSNSNRISSLERIEVFESGTGSCCDSPRCDSSSMMDNRSMTPSCLGSSRHSLDLQRLRSLKLDDVKDLERNRRNSDGGSTSYSKFAEDSQLNNEEADSFEKNELVKYAKALKDSRGRTSKVHRKSASMSACL</sequence>
<keyword evidence="4" id="KW-1133">Transmembrane helix</keyword>
<feature type="coiled-coil region" evidence="2">
    <location>
        <begin position="164"/>
        <end position="377"/>
    </location>
</feature>